<reference evidence="11" key="1">
    <citation type="submission" date="2016-05" db="EMBL/GenBank/DDBJ databases">
        <title>Comparative genomics of biotechnologically important yeasts.</title>
        <authorList>
            <consortium name="DOE Joint Genome Institute"/>
            <person name="Riley R."/>
            <person name="Haridas S."/>
            <person name="Wolfe K.H."/>
            <person name="Lopes M.R."/>
            <person name="Hittinger C.T."/>
            <person name="Goker M."/>
            <person name="Salamov A."/>
            <person name="Wisecaver J."/>
            <person name="Long T.M."/>
            <person name="Aerts A.L."/>
            <person name="Barry K."/>
            <person name="Choi C."/>
            <person name="Clum A."/>
            <person name="Coughlan A.Y."/>
            <person name="Deshpande S."/>
            <person name="Douglass A.P."/>
            <person name="Hanson S.J."/>
            <person name="Klenk H.-P."/>
            <person name="Labutti K."/>
            <person name="Lapidus A."/>
            <person name="Lindquist E."/>
            <person name="Lipzen A."/>
            <person name="Meier-Kolthoff J.P."/>
            <person name="Ohm R.A."/>
            <person name="Otillar R.P."/>
            <person name="Pangilinan J."/>
            <person name="Peng Y."/>
            <person name="Rokas A."/>
            <person name="Rosa C.A."/>
            <person name="Scheuner C."/>
            <person name="Sibirny A.A."/>
            <person name="Slot J.C."/>
            <person name="Stielow J.B."/>
            <person name="Sun H."/>
            <person name="Kurtzman C.P."/>
            <person name="Blackwell M."/>
            <person name="Grigoriev I.V."/>
            <person name="Jeffries T.W."/>
        </authorList>
    </citation>
    <scope>NUCLEOTIDE SEQUENCE [LARGE SCALE GENOMIC DNA]</scope>
    <source>
        <strain evidence="11">NRRL Y-2460</strain>
    </source>
</reference>
<keyword evidence="6 9" id="KW-1133">Transmembrane helix</keyword>
<dbReference type="GO" id="GO:0032977">
    <property type="term" value="F:membrane insertase activity"/>
    <property type="evidence" value="ECO:0007669"/>
    <property type="project" value="EnsemblFungi"/>
</dbReference>
<keyword evidence="4 9" id="KW-0812">Transmembrane</keyword>
<dbReference type="Pfam" id="PF06417">
    <property type="entry name" value="EMC4"/>
    <property type="match status" value="1"/>
</dbReference>
<organism evidence="10 11">
    <name type="scientific">Pachysolen tannophilus NRRL Y-2460</name>
    <dbReference type="NCBI Taxonomy" id="669874"/>
    <lineage>
        <taxon>Eukaryota</taxon>
        <taxon>Fungi</taxon>
        <taxon>Dikarya</taxon>
        <taxon>Ascomycota</taxon>
        <taxon>Saccharomycotina</taxon>
        <taxon>Pichiomycetes</taxon>
        <taxon>Pachysolenaceae</taxon>
        <taxon>Pachysolen</taxon>
    </lineage>
</organism>
<evidence type="ECO:0000256" key="5">
    <source>
        <dbReference type="ARBA" id="ARBA00022824"/>
    </source>
</evidence>
<accession>A0A1E4U1F9</accession>
<dbReference type="STRING" id="669874.A0A1E4U1F9"/>
<evidence type="ECO:0000256" key="6">
    <source>
        <dbReference type="ARBA" id="ARBA00022989"/>
    </source>
</evidence>
<evidence type="ECO:0000256" key="4">
    <source>
        <dbReference type="ARBA" id="ARBA00022692"/>
    </source>
</evidence>
<keyword evidence="7 8" id="KW-0472">Membrane</keyword>
<comment type="subcellular location">
    <subcellularLocation>
        <location evidence="1">Endoplasmic reticulum membrane</location>
        <topology evidence="1">Multi-pass membrane protein</topology>
    </subcellularLocation>
</comment>
<dbReference type="GO" id="GO:0072546">
    <property type="term" value="C:EMC complex"/>
    <property type="evidence" value="ECO:0007669"/>
    <property type="project" value="EnsemblFungi"/>
</dbReference>
<dbReference type="GO" id="GO:0006644">
    <property type="term" value="P:phospholipid metabolic process"/>
    <property type="evidence" value="ECO:0007669"/>
    <property type="project" value="EnsemblFungi"/>
</dbReference>
<dbReference type="PANTHER" id="PTHR19315">
    <property type="entry name" value="ER MEMBRANE PROTEIN COMPLEX SUBUNIT 4"/>
    <property type="match status" value="1"/>
</dbReference>
<protein>
    <recommendedName>
        <fullName evidence="3 8">ER membrane protein complex subunit 4</fullName>
    </recommendedName>
</protein>
<dbReference type="OrthoDB" id="369569at2759"/>
<evidence type="ECO:0000256" key="1">
    <source>
        <dbReference type="ARBA" id="ARBA00004477"/>
    </source>
</evidence>
<comment type="similarity">
    <text evidence="2 8">Belongs to the EMC4 family.</text>
</comment>
<dbReference type="Proteomes" id="UP000094236">
    <property type="component" value="Unassembled WGS sequence"/>
</dbReference>
<evidence type="ECO:0000256" key="3">
    <source>
        <dbReference type="ARBA" id="ARBA00020820"/>
    </source>
</evidence>
<dbReference type="EMBL" id="KV454011">
    <property type="protein sequence ID" value="ODV97844.1"/>
    <property type="molecule type" value="Genomic_DNA"/>
</dbReference>
<dbReference type="AlphaFoldDB" id="A0A1E4U1F9"/>
<keyword evidence="5" id="KW-0256">Endoplasmic reticulum</keyword>
<evidence type="ECO:0000256" key="2">
    <source>
        <dbReference type="ARBA" id="ARBA00007715"/>
    </source>
</evidence>
<gene>
    <name evidence="10" type="ORF">PACTADRAFT_343</name>
</gene>
<name>A0A1E4U1F9_PACTA</name>
<evidence type="ECO:0000256" key="7">
    <source>
        <dbReference type="ARBA" id="ARBA00023136"/>
    </source>
</evidence>
<sequence>MSYSWEQLYENPDLKVNQPSKEKIIPSPPGFSEIKRNKNEPTLNTIKNFDLEKLKQKKAWEMAFSPAKNIPMNLIMSYFSPNSLQLIPIMMTLMLFINPGKEIFFGLKNLNLMETKSSYDLILMKACFILMCLGNMLIGVWKLNSMGLIPNTKSDWLSWESAVKVEEKSWLA</sequence>
<evidence type="ECO:0000256" key="8">
    <source>
        <dbReference type="PIRNR" id="PIRNR017207"/>
    </source>
</evidence>
<dbReference type="PIRSF" id="PIRSF017207">
    <property type="entry name" value="UCP017207_TM-p85"/>
    <property type="match status" value="1"/>
</dbReference>
<dbReference type="InterPro" id="IPR009445">
    <property type="entry name" value="TMEM85/Emc4"/>
</dbReference>
<evidence type="ECO:0000313" key="11">
    <source>
        <dbReference type="Proteomes" id="UP000094236"/>
    </source>
</evidence>
<evidence type="ECO:0000256" key="9">
    <source>
        <dbReference type="SAM" id="Phobius"/>
    </source>
</evidence>
<proteinExistence type="inferred from homology"/>
<feature type="transmembrane region" description="Helical" evidence="9">
    <location>
        <begin position="118"/>
        <end position="141"/>
    </location>
</feature>
<keyword evidence="11" id="KW-1185">Reference proteome</keyword>
<dbReference type="GO" id="GO:0015914">
    <property type="term" value="P:phospholipid transport"/>
    <property type="evidence" value="ECO:0007669"/>
    <property type="project" value="EnsemblFungi"/>
</dbReference>
<evidence type="ECO:0000313" key="10">
    <source>
        <dbReference type="EMBL" id="ODV97844.1"/>
    </source>
</evidence>
<feature type="transmembrane region" description="Helical" evidence="9">
    <location>
        <begin position="75"/>
        <end position="97"/>
    </location>
</feature>
<dbReference type="GO" id="GO:0045050">
    <property type="term" value="P:protein insertion into ER membrane by stop-transfer membrane-anchor sequence"/>
    <property type="evidence" value="ECO:0007669"/>
    <property type="project" value="EnsemblFungi"/>
</dbReference>